<comment type="caution">
    <text evidence="3">The sequence shown here is derived from an EMBL/GenBank/DDBJ whole genome shotgun (WGS) entry which is preliminary data.</text>
</comment>
<organism evidence="3 4">
    <name type="scientific">Kineosporia succinea</name>
    <dbReference type="NCBI Taxonomy" id="84632"/>
    <lineage>
        <taxon>Bacteria</taxon>
        <taxon>Bacillati</taxon>
        <taxon>Actinomycetota</taxon>
        <taxon>Actinomycetes</taxon>
        <taxon>Kineosporiales</taxon>
        <taxon>Kineosporiaceae</taxon>
        <taxon>Kineosporia</taxon>
    </lineage>
</organism>
<proteinExistence type="predicted"/>
<gene>
    <name evidence="3" type="ORF">J2S57_003029</name>
</gene>
<sequence>MSLTTMPVPGYGRTVPDPPGRPAVGLGTTVRQTFSGSPGRLRLIAIGAVLAVLFGAVVGAVALKARSDALSRASSSATHLLRLQGVQTNLAQADADSTNSFLQGGLESQAQRENYLSSMEAASKDLALAARHSQADAEALGEVNAALNRYSGFVASARANNRQGLSVGASYLTTASDLLEADVIKPLEERAAADQRAVDDAFADAATYRWILVLAVVVGIGGLVAAQVAVTRHSHRYVNLPAAASTLVLVIALAGAAVAMTTAQSQANDVRTDSLRPALDLSTSRVNAFQAKAQESLTLIEQGSATDEDPLWTPKFDAARDLATGEGAQELDAYAEQHEKINALDVDGAWRSAVRQATSAADDSANAHFTKYDEVTQKQLESAEAKTTQDLAGAGDALVPTAIVLLIIGLLCAGGAYWGVSFRIDEYR</sequence>
<feature type="transmembrane region" description="Helical" evidence="2">
    <location>
        <begin position="242"/>
        <end position="261"/>
    </location>
</feature>
<protein>
    <submittedName>
        <fullName evidence="3">Uncharacterized protein</fullName>
    </submittedName>
</protein>
<reference evidence="3 4" key="1">
    <citation type="submission" date="2023-07" db="EMBL/GenBank/DDBJ databases">
        <title>Sequencing the genomes of 1000 actinobacteria strains.</title>
        <authorList>
            <person name="Klenk H.-P."/>
        </authorList>
    </citation>
    <scope>NUCLEOTIDE SEQUENCE [LARGE SCALE GENOMIC DNA]</scope>
    <source>
        <strain evidence="3 4">DSM 44388</strain>
    </source>
</reference>
<dbReference type="Proteomes" id="UP001235712">
    <property type="component" value="Unassembled WGS sequence"/>
</dbReference>
<evidence type="ECO:0000256" key="2">
    <source>
        <dbReference type="SAM" id="Phobius"/>
    </source>
</evidence>
<keyword evidence="2" id="KW-0812">Transmembrane</keyword>
<dbReference type="EMBL" id="JAUSQZ010000001">
    <property type="protein sequence ID" value="MDP9827280.1"/>
    <property type="molecule type" value="Genomic_DNA"/>
</dbReference>
<name>A0ABT9P517_9ACTN</name>
<evidence type="ECO:0000313" key="3">
    <source>
        <dbReference type="EMBL" id="MDP9827280.1"/>
    </source>
</evidence>
<evidence type="ECO:0000256" key="1">
    <source>
        <dbReference type="SAM" id="MobiDB-lite"/>
    </source>
</evidence>
<accession>A0ABT9P517</accession>
<feature type="transmembrane region" description="Helical" evidence="2">
    <location>
        <begin position="43"/>
        <end position="63"/>
    </location>
</feature>
<keyword evidence="2" id="KW-0472">Membrane</keyword>
<feature type="region of interest" description="Disordered" evidence="1">
    <location>
        <begin position="1"/>
        <end position="24"/>
    </location>
</feature>
<feature type="transmembrane region" description="Helical" evidence="2">
    <location>
        <begin position="210"/>
        <end position="230"/>
    </location>
</feature>
<keyword evidence="2" id="KW-1133">Transmembrane helix</keyword>
<dbReference type="RefSeq" id="WP_307243130.1">
    <property type="nucleotide sequence ID" value="NZ_JAUSQZ010000001.1"/>
</dbReference>
<evidence type="ECO:0000313" key="4">
    <source>
        <dbReference type="Proteomes" id="UP001235712"/>
    </source>
</evidence>
<keyword evidence="4" id="KW-1185">Reference proteome</keyword>
<feature type="transmembrane region" description="Helical" evidence="2">
    <location>
        <begin position="397"/>
        <end position="420"/>
    </location>
</feature>